<organism evidence="4 5">
    <name type="scientific">Geomonas limicola</name>
    <dbReference type="NCBI Taxonomy" id="2740186"/>
    <lineage>
        <taxon>Bacteria</taxon>
        <taxon>Pseudomonadati</taxon>
        <taxon>Thermodesulfobacteriota</taxon>
        <taxon>Desulfuromonadia</taxon>
        <taxon>Geobacterales</taxon>
        <taxon>Geobacteraceae</taxon>
        <taxon>Geomonas</taxon>
    </lineage>
</organism>
<dbReference type="SUPFAM" id="SSF49265">
    <property type="entry name" value="Fibronectin type III"/>
    <property type="match status" value="2"/>
</dbReference>
<dbReference type="SMART" id="SM00060">
    <property type="entry name" value="FN3"/>
    <property type="match status" value="4"/>
</dbReference>
<feature type="domain" description="Fibronectin type-III" evidence="3">
    <location>
        <begin position="126"/>
        <end position="217"/>
    </location>
</feature>
<feature type="chain" id="PRO_5028123040" description="Fibronectin type-III domain-containing protein" evidence="2">
    <location>
        <begin position="25"/>
        <end position="411"/>
    </location>
</feature>
<feature type="domain" description="Fibronectin type-III" evidence="3">
    <location>
        <begin position="218"/>
        <end position="313"/>
    </location>
</feature>
<keyword evidence="1" id="KW-0677">Repeat</keyword>
<accession>A0A6V8N9D1</accession>
<feature type="domain" description="Fibronectin type-III" evidence="3">
    <location>
        <begin position="314"/>
        <end position="411"/>
    </location>
</feature>
<dbReference type="RefSeq" id="WP_183361591.1">
    <property type="nucleotide sequence ID" value="NZ_BLXZ01000005.1"/>
</dbReference>
<evidence type="ECO:0000256" key="2">
    <source>
        <dbReference type="SAM" id="SignalP"/>
    </source>
</evidence>
<comment type="caution">
    <text evidence="4">The sequence shown here is derived from an EMBL/GenBank/DDBJ whole genome shotgun (WGS) entry which is preliminary data.</text>
</comment>
<dbReference type="AlphaFoldDB" id="A0A6V8N9D1"/>
<dbReference type="InterPro" id="IPR050964">
    <property type="entry name" value="Striated_Muscle_Regulatory"/>
</dbReference>
<dbReference type="InterPro" id="IPR013783">
    <property type="entry name" value="Ig-like_fold"/>
</dbReference>
<feature type="signal peptide" evidence="2">
    <location>
        <begin position="1"/>
        <end position="24"/>
    </location>
</feature>
<dbReference type="PANTHER" id="PTHR13817:SF73">
    <property type="entry name" value="FIBRONECTIN TYPE-III DOMAIN-CONTAINING PROTEIN"/>
    <property type="match status" value="1"/>
</dbReference>
<dbReference type="EMBL" id="BLXZ01000005">
    <property type="protein sequence ID" value="GFO69040.1"/>
    <property type="molecule type" value="Genomic_DNA"/>
</dbReference>
<protein>
    <recommendedName>
        <fullName evidence="3">Fibronectin type-III domain-containing protein</fullName>
    </recommendedName>
</protein>
<dbReference type="Proteomes" id="UP000587586">
    <property type="component" value="Unassembled WGS sequence"/>
</dbReference>
<evidence type="ECO:0000259" key="3">
    <source>
        <dbReference type="PROSITE" id="PS50853"/>
    </source>
</evidence>
<dbReference type="PROSITE" id="PS50853">
    <property type="entry name" value="FN3"/>
    <property type="match status" value="4"/>
</dbReference>
<dbReference type="Pfam" id="PF00041">
    <property type="entry name" value="fn3"/>
    <property type="match status" value="3"/>
</dbReference>
<reference evidence="5" key="1">
    <citation type="submission" date="2020-06" db="EMBL/GenBank/DDBJ databases">
        <title>Draft genomic sequecing of Geomonas sp. Red745.</title>
        <authorList>
            <person name="Itoh H."/>
            <person name="Xu Z.X."/>
            <person name="Ushijima N."/>
            <person name="Masuda Y."/>
            <person name="Shiratori Y."/>
            <person name="Senoo K."/>
        </authorList>
    </citation>
    <scope>NUCLEOTIDE SEQUENCE [LARGE SCALE GENOMIC DNA]</scope>
    <source>
        <strain evidence="5">Red745</strain>
    </source>
</reference>
<dbReference type="InterPro" id="IPR003961">
    <property type="entry name" value="FN3_dom"/>
</dbReference>
<dbReference type="InterPro" id="IPR036116">
    <property type="entry name" value="FN3_sf"/>
</dbReference>
<gene>
    <name evidence="4" type="ORF">GMLC_26190</name>
</gene>
<sequence>MKHLQKWNGILAGLCLAMLVLALAGCGSSSNTPAPAALTGVTAGAGDQQATVTWTPVSNATSYNIYYSTSASVSTSTGSKVVNATTPYNVTGLTNGTTYHFVVTAVNAGGESTVSNEVSATPEPPAPAALAGVTATAGNLQVAVNWATVSNATGYNIYYSTTPNVTTAAVDKVLNVAGPSTVTGLLNGTTYYFVVTAINGGGESPVSNEVSAMPVPAVPAKPTGLSLSGGDTQVTVSWTNDSAATSYNIYYSTSSTFTTTSNGVNKITGAANGQAVTGLTNGTAYYFAVTAQNLGGESQLSTIKTATPATQVQIPTNPSALNASAGVGQATITWGSVANATSYTIYYLQAPASPLISGTTVKATNNAITNATSPSVVTGLTSGLNYWFVVTASNSAGEGAPQNNPKAALIQ</sequence>
<keyword evidence="5" id="KW-1185">Reference proteome</keyword>
<evidence type="ECO:0000313" key="5">
    <source>
        <dbReference type="Proteomes" id="UP000587586"/>
    </source>
</evidence>
<dbReference type="CDD" id="cd00063">
    <property type="entry name" value="FN3"/>
    <property type="match status" value="4"/>
</dbReference>
<dbReference type="PROSITE" id="PS51257">
    <property type="entry name" value="PROKAR_LIPOPROTEIN"/>
    <property type="match status" value="1"/>
</dbReference>
<evidence type="ECO:0000313" key="4">
    <source>
        <dbReference type="EMBL" id="GFO69040.1"/>
    </source>
</evidence>
<feature type="domain" description="Fibronectin type-III" evidence="3">
    <location>
        <begin position="34"/>
        <end position="125"/>
    </location>
</feature>
<keyword evidence="2" id="KW-0732">Signal</keyword>
<proteinExistence type="predicted"/>
<evidence type="ECO:0000256" key="1">
    <source>
        <dbReference type="ARBA" id="ARBA00022737"/>
    </source>
</evidence>
<dbReference type="Gene3D" id="2.60.40.10">
    <property type="entry name" value="Immunoglobulins"/>
    <property type="match status" value="4"/>
</dbReference>
<dbReference type="PANTHER" id="PTHR13817">
    <property type="entry name" value="TITIN"/>
    <property type="match status" value="1"/>
</dbReference>
<name>A0A6V8N9D1_9BACT</name>